<dbReference type="AlphaFoldDB" id="A0A4Y2HML8"/>
<evidence type="ECO:0000313" key="2">
    <source>
        <dbReference type="EMBL" id="GBM66626.1"/>
    </source>
</evidence>
<accession>A0A4Y2HML8</accession>
<name>A0A4Y2HML8_ARAVE</name>
<proteinExistence type="predicted"/>
<organism evidence="2 3">
    <name type="scientific">Araneus ventricosus</name>
    <name type="common">Orbweaver spider</name>
    <name type="synonym">Epeira ventricosa</name>
    <dbReference type="NCBI Taxonomy" id="182803"/>
    <lineage>
        <taxon>Eukaryota</taxon>
        <taxon>Metazoa</taxon>
        <taxon>Ecdysozoa</taxon>
        <taxon>Arthropoda</taxon>
        <taxon>Chelicerata</taxon>
        <taxon>Arachnida</taxon>
        <taxon>Araneae</taxon>
        <taxon>Araneomorphae</taxon>
        <taxon>Entelegynae</taxon>
        <taxon>Araneoidea</taxon>
        <taxon>Araneidae</taxon>
        <taxon>Araneus</taxon>
    </lineage>
</organism>
<sequence length="92" mass="10366">MTRTTLSWHHLFKLPDHTSSRTFGDVGNGVYQTRLQGSSSMGSGFEPGNLHPRGRDLNTRSPRPQQDHKNQNSQDILFLNQNSQNKSHPIAV</sequence>
<protein>
    <submittedName>
        <fullName evidence="2">Uncharacterized protein</fullName>
    </submittedName>
</protein>
<keyword evidence="3" id="KW-1185">Reference proteome</keyword>
<feature type="compositionally biased region" description="Polar residues" evidence="1">
    <location>
        <begin position="71"/>
        <end position="92"/>
    </location>
</feature>
<dbReference type="Proteomes" id="UP000499080">
    <property type="component" value="Unassembled WGS sequence"/>
</dbReference>
<feature type="region of interest" description="Disordered" evidence="1">
    <location>
        <begin position="35"/>
        <end position="92"/>
    </location>
</feature>
<gene>
    <name evidence="2" type="ORF">AVEN_148162_1</name>
</gene>
<evidence type="ECO:0000256" key="1">
    <source>
        <dbReference type="SAM" id="MobiDB-lite"/>
    </source>
</evidence>
<evidence type="ECO:0000313" key="3">
    <source>
        <dbReference type="Proteomes" id="UP000499080"/>
    </source>
</evidence>
<comment type="caution">
    <text evidence="2">The sequence shown here is derived from an EMBL/GenBank/DDBJ whole genome shotgun (WGS) entry which is preliminary data.</text>
</comment>
<reference evidence="2 3" key="1">
    <citation type="journal article" date="2019" name="Sci. Rep.">
        <title>Orb-weaving spider Araneus ventricosus genome elucidates the spidroin gene catalogue.</title>
        <authorList>
            <person name="Kono N."/>
            <person name="Nakamura H."/>
            <person name="Ohtoshi R."/>
            <person name="Moran D.A.P."/>
            <person name="Shinohara A."/>
            <person name="Yoshida Y."/>
            <person name="Fujiwara M."/>
            <person name="Mori M."/>
            <person name="Tomita M."/>
            <person name="Arakawa K."/>
        </authorList>
    </citation>
    <scope>NUCLEOTIDE SEQUENCE [LARGE SCALE GENOMIC DNA]</scope>
</reference>
<dbReference type="EMBL" id="BGPR01103505">
    <property type="protein sequence ID" value="GBM66626.1"/>
    <property type="molecule type" value="Genomic_DNA"/>
</dbReference>